<evidence type="ECO:0000313" key="3">
    <source>
        <dbReference type="EMBL" id="KTB00611.1"/>
    </source>
</evidence>
<dbReference type="PRINTS" id="PR00837">
    <property type="entry name" value="V5TPXLIKE"/>
</dbReference>
<dbReference type="PANTHER" id="PTHR10334">
    <property type="entry name" value="CYSTEINE-RICH SECRETORY PROTEIN-RELATED"/>
    <property type="match status" value="1"/>
</dbReference>
<evidence type="ECO:0000313" key="4">
    <source>
        <dbReference type="Proteomes" id="UP000054886"/>
    </source>
</evidence>
<organism evidence="3 4">
    <name type="scientific">Candida glabrata</name>
    <name type="common">Yeast</name>
    <name type="synonym">Torulopsis glabrata</name>
    <dbReference type="NCBI Taxonomy" id="5478"/>
    <lineage>
        <taxon>Eukaryota</taxon>
        <taxon>Fungi</taxon>
        <taxon>Dikarya</taxon>
        <taxon>Ascomycota</taxon>
        <taxon>Saccharomycotina</taxon>
        <taxon>Saccharomycetes</taxon>
        <taxon>Saccharomycetales</taxon>
        <taxon>Saccharomycetaceae</taxon>
        <taxon>Nakaseomyces</taxon>
    </lineage>
</organism>
<proteinExistence type="predicted"/>
<feature type="signal peptide" evidence="2">
    <location>
        <begin position="1"/>
        <end position="17"/>
    </location>
</feature>
<dbReference type="InterPro" id="IPR002413">
    <property type="entry name" value="V5_allergen-like"/>
</dbReference>
<dbReference type="VEuPathDB" id="FungiDB:GW608_F04741"/>
<dbReference type="FunFam" id="3.40.33.10:FF:000010">
    <property type="entry name" value="Predicted protein"/>
    <property type="match status" value="1"/>
</dbReference>
<dbReference type="Pfam" id="PF00188">
    <property type="entry name" value="CAP"/>
    <property type="match status" value="1"/>
</dbReference>
<dbReference type="InterPro" id="IPR001283">
    <property type="entry name" value="CRISP-related"/>
</dbReference>
<keyword evidence="2" id="KW-0732">Signal</keyword>
<sequence length="227" mass="25324">MKVSTIFSVSLIAGALAAPAVVTVTKEAPPARVTVQAVVNVEDGGRQSSLSTLEKKTKTKSQKKTKPTPSTDLDKRAQKKRSNLSEWQQKMLDQHNKKRELHKDTDSLVWNDNLAILAQSYADRYDCSGNLAHNPEFIEAIGENLAVGYDDIDAIDAWYDEIQHYDYSNPVHQGRTAHFTQLVWKDTKNVGCAYKTCGGDLYNYIVCEYDPAGNWAGEFADNVKPLK</sequence>
<dbReference type="AlphaFoldDB" id="A0A0W0E3Y2"/>
<dbReference type="VEuPathDB" id="FungiDB:CAGL0F05137g"/>
<dbReference type="SUPFAM" id="SSF55797">
    <property type="entry name" value="PR-1-like"/>
    <property type="match status" value="1"/>
</dbReference>
<dbReference type="CDD" id="cd05384">
    <property type="entry name" value="CAP_PRY1-like"/>
    <property type="match status" value="1"/>
</dbReference>
<dbReference type="PRINTS" id="PR00838">
    <property type="entry name" value="V5ALLERGEN"/>
</dbReference>
<dbReference type="VEuPathDB" id="FungiDB:GVI51_F04763"/>
<accession>A0A0W0E3Y2</accession>
<dbReference type="InterPro" id="IPR014044">
    <property type="entry name" value="CAP_dom"/>
</dbReference>
<evidence type="ECO:0000256" key="2">
    <source>
        <dbReference type="SAM" id="SignalP"/>
    </source>
</evidence>
<dbReference type="Gene3D" id="3.40.33.10">
    <property type="entry name" value="CAP"/>
    <property type="match status" value="1"/>
</dbReference>
<dbReference type="EMBL" id="LLZZ01000137">
    <property type="protein sequence ID" value="KTB00611.1"/>
    <property type="molecule type" value="Genomic_DNA"/>
</dbReference>
<dbReference type="VEuPathDB" id="FungiDB:GWK60_F04741"/>
<reference evidence="3 4" key="1">
    <citation type="submission" date="2015-10" db="EMBL/GenBank/DDBJ databases">
        <title>Draft genomes sequences of Candida glabrata isolates 1A, 1B, 2A, 2B, 3A and 3B.</title>
        <authorList>
            <person name="Haavelsrud O.E."/>
            <person name="Gaustad P."/>
        </authorList>
    </citation>
    <scope>NUCLEOTIDE SEQUENCE [LARGE SCALE GENOMIC DNA]</scope>
    <source>
        <strain evidence="3">910700640</strain>
    </source>
</reference>
<dbReference type="SMART" id="SM00198">
    <property type="entry name" value="SCP"/>
    <property type="match status" value="1"/>
</dbReference>
<gene>
    <name evidence="3" type="ORF">AO440_001314</name>
</gene>
<name>A0A0W0E3Y2_CANGB</name>
<feature type="chain" id="PRO_5043893011" evidence="2">
    <location>
        <begin position="18"/>
        <end position="227"/>
    </location>
</feature>
<dbReference type="OrthoDB" id="337038at2759"/>
<evidence type="ECO:0000256" key="1">
    <source>
        <dbReference type="SAM" id="MobiDB-lite"/>
    </source>
</evidence>
<dbReference type="OMA" id="WRRGAFH"/>
<feature type="region of interest" description="Disordered" evidence="1">
    <location>
        <begin position="46"/>
        <end position="86"/>
    </location>
</feature>
<feature type="compositionally biased region" description="Basic residues" evidence="1">
    <location>
        <begin position="57"/>
        <end position="66"/>
    </location>
</feature>
<dbReference type="VEuPathDB" id="FungiDB:B1J91_F05137g"/>
<comment type="caution">
    <text evidence="3">The sequence shown here is derived from an EMBL/GenBank/DDBJ whole genome shotgun (WGS) entry which is preliminary data.</text>
</comment>
<protein>
    <submittedName>
        <fullName evidence="3">Protein PRY2</fullName>
    </submittedName>
</protein>
<dbReference type="InterPro" id="IPR035940">
    <property type="entry name" value="CAP_sf"/>
</dbReference>
<dbReference type="Proteomes" id="UP000054886">
    <property type="component" value="Unassembled WGS sequence"/>
</dbReference>
<dbReference type="PhylomeDB" id="A0A0W0E3Y2"/>